<comment type="caution">
    <text evidence="1">The sequence shown here is derived from an EMBL/GenBank/DDBJ whole genome shotgun (WGS) entry which is preliminary data.</text>
</comment>
<evidence type="ECO:0008006" key="3">
    <source>
        <dbReference type="Google" id="ProtNLM"/>
    </source>
</evidence>
<proteinExistence type="predicted"/>
<reference evidence="2" key="1">
    <citation type="submission" date="2024-06" db="EMBL/GenBank/DDBJ databases">
        <title>Multi-omics analyses provide insights into the biosynthesis of the anticancer antibiotic pleurotin in Hohenbuehelia grisea.</title>
        <authorList>
            <person name="Weaver J.A."/>
            <person name="Alberti F."/>
        </authorList>
    </citation>
    <scope>NUCLEOTIDE SEQUENCE [LARGE SCALE GENOMIC DNA]</scope>
    <source>
        <strain evidence="2">T-177</strain>
    </source>
</reference>
<sequence length="253" mass="28770">MGLPPSSYAQPSGTNQYAKKEYPLDERLLAAFKQYATEKNGAGLNAEEQLARLDKEFGLVIGDELRSKLHDHFDHEFDKRMIGLKDRIERVPLNCLGPWHQLHCDGHERLNSQALAMGSVSLPIYAFKDQFSTFVPLLDLVPNVRNQQTICHLFLDLVEQYGCVPLQLIMDKGTEVADMIRAQSRLRLEAAPDFSEQEWPTTVQVQSNHNTPIVMARDIGHSYWMRKWSFQSKQSDSRTSIQLVVAATCPRAT</sequence>
<keyword evidence="2" id="KW-1185">Reference proteome</keyword>
<accession>A0ABR3JQS4</accession>
<gene>
    <name evidence="1" type="ORF">HGRIS_001298</name>
</gene>
<organism evidence="1 2">
    <name type="scientific">Hohenbuehelia grisea</name>
    <dbReference type="NCBI Taxonomy" id="104357"/>
    <lineage>
        <taxon>Eukaryota</taxon>
        <taxon>Fungi</taxon>
        <taxon>Dikarya</taxon>
        <taxon>Basidiomycota</taxon>
        <taxon>Agaricomycotina</taxon>
        <taxon>Agaricomycetes</taxon>
        <taxon>Agaricomycetidae</taxon>
        <taxon>Agaricales</taxon>
        <taxon>Pleurotineae</taxon>
        <taxon>Pleurotaceae</taxon>
        <taxon>Hohenbuehelia</taxon>
    </lineage>
</organism>
<dbReference type="EMBL" id="JASNQZ010000005">
    <property type="protein sequence ID" value="KAL0957505.1"/>
    <property type="molecule type" value="Genomic_DNA"/>
</dbReference>
<dbReference type="Proteomes" id="UP001556367">
    <property type="component" value="Unassembled WGS sequence"/>
</dbReference>
<name>A0ABR3JQS4_9AGAR</name>
<protein>
    <recommendedName>
        <fullName evidence="3">Transposase</fullName>
    </recommendedName>
</protein>
<evidence type="ECO:0000313" key="1">
    <source>
        <dbReference type="EMBL" id="KAL0957505.1"/>
    </source>
</evidence>
<evidence type="ECO:0000313" key="2">
    <source>
        <dbReference type="Proteomes" id="UP001556367"/>
    </source>
</evidence>